<evidence type="ECO:0000313" key="2">
    <source>
        <dbReference type="EMBL" id="KAJ9550999.1"/>
    </source>
</evidence>
<evidence type="ECO:0000313" key="3">
    <source>
        <dbReference type="Proteomes" id="UP001172457"/>
    </source>
</evidence>
<comment type="caution">
    <text evidence="2">The sequence shown here is derived from an EMBL/GenBank/DDBJ whole genome shotgun (WGS) entry which is preliminary data.</text>
</comment>
<dbReference type="PANTHER" id="PTHR37713">
    <property type="entry name" value="OS05G0176600 PROTEIN"/>
    <property type="match status" value="1"/>
</dbReference>
<dbReference type="GO" id="GO:0009507">
    <property type="term" value="C:chloroplast"/>
    <property type="evidence" value="ECO:0007669"/>
    <property type="project" value="TreeGrafter"/>
</dbReference>
<gene>
    <name evidence="2" type="ORF">OSB04_015044</name>
</gene>
<dbReference type="AlphaFoldDB" id="A0AA38WIC3"/>
<keyword evidence="3" id="KW-1185">Reference proteome</keyword>
<name>A0AA38WIC3_9ASTR</name>
<keyword evidence="1" id="KW-0472">Membrane</keyword>
<keyword evidence="1" id="KW-1133">Transmembrane helix</keyword>
<dbReference type="EMBL" id="JARYMX010000004">
    <property type="protein sequence ID" value="KAJ9550999.1"/>
    <property type="molecule type" value="Genomic_DNA"/>
</dbReference>
<sequence length="107" mass="11977">MASSSSKPADDEVVYMRQSKGDQFKFLIPLIYAPVLPLIRIAFRHKPVLRDRLFIGVLAGACAHGTYLVYPSFPFLLTLRTCLPTADQVLIHSAWPTWSRSASLLTD</sequence>
<keyword evidence="1" id="KW-0812">Transmembrane</keyword>
<organism evidence="2 3">
    <name type="scientific">Centaurea solstitialis</name>
    <name type="common">yellow star-thistle</name>
    <dbReference type="NCBI Taxonomy" id="347529"/>
    <lineage>
        <taxon>Eukaryota</taxon>
        <taxon>Viridiplantae</taxon>
        <taxon>Streptophyta</taxon>
        <taxon>Embryophyta</taxon>
        <taxon>Tracheophyta</taxon>
        <taxon>Spermatophyta</taxon>
        <taxon>Magnoliopsida</taxon>
        <taxon>eudicotyledons</taxon>
        <taxon>Gunneridae</taxon>
        <taxon>Pentapetalae</taxon>
        <taxon>asterids</taxon>
        <taxon>campanulids</taxon>
        <taxon>Asterales</taxon>
        <taxon>Asteraceae</taxon>
        <taxon>Carduoideae</taxon>
        <taxon>Cardueae</taxon>
        <taxon>Centaureinae</taxon>
        <taxon>Centaurea</taxon>
    </lineage>
</organism>
<reference evidence="2" key="1">
    <citation type="submission" date="2023-03" db="EMBL/GenBank/DDBJ databases">
        <title>Chromosome-scale reference genome and RAD-based genetic map of yellow starthistle (Centaurea solstitialis) reveal putative structural variation and QTLs associated with invader traits.</title>
        <authorList>
            <person name="Reatini B."/>
            <person name="Cang F.A."/>
            <person name="Jiang Q."/>
            <person name="Mckibben M.T.W."/>
            <person name="Barker M.S."/>
            <person name="Rieseberg L.H."/>
            <person name="Dlugosch K.M."/>
        </authorList>
    </citation>
    <scope>NUCLEOTIDE SEQUENCE</scope>
    <source>
        <strain evidence="2">CAN-66</strain>
        <tissue evidence="2">Leaf</tissue>
    </source>
</reference>
<feature type="transmembrane region" description="Helical" evidence="1">
    <location>
        <begin position="24"/>
        <end position="41"/>
    </location>
</feature>
<accession>A0AA38WIC3</accession>
<protein>
    <submittedName>
        <fullName evidence="2">Uncharacterized protein</fullName>
    </submittedName>
</protein>
<dbReference type="Proteomes" id="UP001172457">
    <property type="component" value="Chromosome 4"/>
</dbReference>
<feature type="transmembrane region" description="Helical" evidence="1">
    <location>
        <begin position="53"/>
        <end position="70"/>
    </location>
</feature>
<evidence type="ECO:0000256" key="1">
    <source>
        <dbReference type="SAM" id="Phobius"/>
    </source>
</evidence>
<dbReference type="PANTHER" id="PTHR37713:SF1">
    <property type="entry name" value="OS05G0176600 PROTEIN"/>
    <property type="match status" value="1"/>
</dbReference>
<proteinExistence type="predicted"/>